<dbReference type="InterPro" id="IPR013324">
    <property type="entry name" value="RNA_pol_sigma_r3/r4-like"/>
</dbReference>
<dbReference type="InterPro" id="IPR014284">
    <property type="entry name" value="RNA_pol_sigma-70_dom"/>
</dbReference>
<dbReference type="Gene3D" id="1.20.140.160">
    <property type="match status" value="1"/>
</dbReference>
<evidence type="ECO:0000313" key="2">
    <source>
        <dbReference type="EMBL" id="NMO76129.1"/>
    </source>
</evidence>
<dbReference type="AlphaFoldDB" id="A0A7Y0PM63"/>
<proteinExistence type="predicted"/>
<dbReference type="NCBIfam" id="TIGR02937">
    <property type="entry name" value="sigma70-ECF"/>
    <property type="match status" value="1"/>
</dbReference>
<dbReference type="GO" id="GO:0003700">
    <property type="term" value="F:DNA-binding transcription factor activity"/>
    <property type="evidence" value="ECO:0007669"/>
    <property type="project" value="InterPro"/>
</dbReference>
<keyword evidence="3" id="KW-1185">Reference proteome</keyword>
<accession>A0A7Y0PM63</accession>
<dbReference type="InterPro" id="IPR007630">
    <property type="entry name" value="RNA_pol_sigma70_r4"/>
</dbReference>
<evidence type="ECO:0000259" key="1">
    <source>
        <dbReference type="Pfam" id="PF04545"/>
    </source>
</evidence>
<dbReference type="Proteomes" id="UP000588491">
    <property type="component" value="Unassembled WGS sequence"/>
</dbReference>
<dbReference type="RefSeq" id="WP_169187826.1">
    <property type="nucleotide sequence ID" value="NZ_JABBPK010000001.1"/>
</dbReference>
<dbReference type="SUPFAM" id="SSF88659">
    <property type="entry name" value="Sigma3 and sigma4 domains of RNA polymerase sigma factors"/>
    <property type="match status" value="1"/>
</dbReference>
<gene>
    <name evidence="2" type="ORF">HHU08_03770</name>
</gene>
<dbReference type="Pfam" id="PF04545">
    <property type="entry name" value="Sigma70_r4"/>
    <property type="match status" value="1"/>
</dbReference>
<evidence type="ECO:0000313" key="3">
    <source>
        <dbReference type="Proteomes" id="UP000588491"/>
    </source>
</evidence>
<protein>
    <submittedName>
        <fullName evidence="2">Sigma-70 family RNA polymerase sigma factor</fullName>
    </submittedName>
</protein>
<dbReference type="GO" id="GO:0006352">
    <property type="term" value="P:DNA-templated transcription initiation"/>
    <property type="evidence" value="ECO:0007669"/>
    <property type="project" value="InterPro"/>
</dbReference>
<dbReference type="CDD" id="cd06171">
    <property type="entry name" value="Sigma70_r4"/>
    <property type="match status" value="1"/>
</dbReference>
<dbReference type="EMBL" id="JABBPK010000001">
    <property type="protein sequence ID" value="NMO76129.1"/>
    <property type="molecule type" value="Genomic_DNA"/>
</dbReference>
<sequence length="221" mass="25670">MVYNLSIRFTFYIKRKNIGGYLEMNIQTENETIKNLLQKNKIMNKALVRTFLENKDNFNLFEKAIANPTQENRDLVEKAFQEHYEKVRFDFYFTNLIKRAAVDFDKKIRKINERFSLTLDTPTTKGGESGGSIIDLLVDDNPYNPFEQGSTLNGEITNELLFQALEYLTDSQYKILELLYVKNLTNLEAAKTANVSAQYVSQTQKRALQKLKTKMNYSVGE</sequence>
<reference evidence="2 3" key="1">
    <citation type="submission" date="2020-04" db="EMBL/GenBank/DDBJ databases">
        <title>Bacillus sp. UniB3 isolated from commercial digestive syrup.</title>
        <authorList>
            <person name="Thorat V."/>
            <person name="Kirdat K."/>
            <person name="Tiwarekar B."/>
            <person name="Yadav A."/>
        </authorList>
    </citation>
    <scope>NUCLEOTIDE SEQUENCE [LARGE SCALE GENOMIC DNA]</scope>
    <source>
        <strain evidence="2 3">UniB3</strain>
    </source>
</reference>
<name>A0A7Y0PM63_9BACI</name>
<feature type="domain" description="RNA polymerase sigma-70 region 4" evidence="1">
    <location>
        <begin position="164"/>
        <end position="212"/>
    </location>
</feature>
<organism evidence="2 3">
    <name type="scientific">Niallia alba</name>
    <dbReference type="NCBI Taxonomy" id="2729105"/>
    <lineage>
        <taxon>Bacteria</taxon>
        <taxon>Bacillati</taxon>
        <taxon>Bacillota</taxon>
        <taxon>Bacilli</taxon>
        <taxon>Bacillales</taxon>
        <taxon>Bacillaceae</taxon>
        <taxon>Niallia</taxon>
    </lineage>
</organism>
<comment type="caution">
    <text evidence="2">The sequence shown here is derived from an EMBL/GenBank/DDBJ whole genome shotgun (WGS) entry which is preliminary data.</text>
</comment>